<protein>
    <submittedName>
        <fullName evidence="7">DASS family sodium-coupled anion symporter</fullName>
    </submittedName>
</protein>
<dbReference type="RefSeq" id="WP_305906729.1">
    <property type="nucleotide sequence ID" value="NZ_CP157743.1"/>
</dbReference>
<proteinExistence type="predicted"/>
<evidence type="ECO:0000256" key="1">
    <source>
        <dbReference type="ARBA" id="ARBA00004141"/>
    </source>
</evidence>
<dbReference type="Pfam" id="PF00939">
    <property type="entry name" value="Na_sulph_symp"/>
    <property type="match status" value="1"/>
</dbReference>
<accession>A0AAU7NU09</accession>
<dbReference type="Proteomes" id="UP001225378">
    <property type="component" value="Chromosome"/>
</dbReference>
<feature type="transmembrane region" description="Helical" evidence="6">
    <location>
        <begin position="117"/>
        <end position="135"/>
    </location>
</feature>
<dbReference type="InterPro" id="IPR031312">
    <property type="entry name" value="Na/sul_symport_CS"/>
</dbReference>
<feature type="transmembrane region" description="Helical" evidence="6">
    <location>
        <begin position="369"/>
        <end position="401"/>
    </location>
</feature>
<feature type="transmembrane region" description="Helical" evidence="6">
    <location>
        <begin position="213"/>
        <end position="235"/>
    </location>
</feature>
<comment type="subcellular location">
    <subcellularLocation>
        <location evidence="1">Membrane</location>
        <topology evidence="1">Multi-pass membrane protein</topology>
    </subcellularLocation>
</comment>
<keyword evidence="8" id="KW-1185">Reference proteome</keyword>
<feature type="transmembrane region" description="Helical" evidence="6">
    <location>
        <begin position="269"/>
        <end position="287"/>
    </location>
</feature>
<keyword evidence="4 6" id="KW-1133">Transmembrane helix</keyword>
<feature type="transmembrane region" description="Helical" evidence="6">
    <location>
        <begin position="171"/>
        <end position="193"/>
    </location>
</feature>
<evidence type="ECO:0000313" key="7">
    <source>
        <dbReference type="EMBL" id="XBS20491.1"/>
    </source>
</evidence>
<keyword evidence="3 6" id="KW-0812">Transmembrane</keyword>
<dbReference type="AlphaFoldDB" id="A0AAU7NU09"/>
<dbReference type="InterPro" id="IPR001898">
    <property type="entry name" value="SLC13A/DASS"/>
</dbReference>
<evidence type="ECO:0000256" key="2">
    <source>
        <dbReference type="ARBA" id="ARBA00022448"/>
    </source>
</evidence>
<dbReference type="GO" id="GO:0015141">
    <property type="term" value="F:succinate transmembrane transporter activity"/>
    <property type="evidence" value="ECO:0007669"/>
    <property type="project" value="UniProtKB-ARBA"/>
</dbReference>
<dbReference type="PROSITE" id="PS01271">
    <property type="entry name" value="NA_SULFATE"/>
    <property type="match status" value="1"/>
</dbReference>
<evidence type="ECO:0000256" key="4">
    <source>
        <dbReference type="ARBA" id="ARBA00022989"/>
    </source>
</evidence>
<feature type="transmembrane region" description="Helical" evidence="6">
    <location>
        <begin position="31"/>
        <end position="58"/>
    </location>
</feature>
<dbReference type="GO" id="GO:0005886">
    <property type="term" value="C:plasma membrane"/>
    <property type="evidence" value="ECO:0007669"/>
    <property type="project" value="TreeGrafter"/>
</dbReference>
<evidence type="ECO:0000256" key="3">
    <source>
        <dbReference type="ARBA" id="ARBA00022692"/>
    </source>
</evidence>
<organism evidence="7 8">
    <name type="scientific">Methylomarinum roseum</name>
    <dbReference type="NCBI Taxonomy" id="3067653"/>
    <lineage>
        <taxon>Bacteria</taxon>
        <taxon>Pseudomonadati</taxon>
        <taxon>Pseudomonadota</taxon>
        <taxon>Gammaproteobacteria</taxon>
        <taxon>Methylococcales</taxon>
        <taxon>Methylococcaceae</taxon>
        <taxon>Methylomarinum</taxon>
    </lineage>
</organism>
<gene>
    <name evidence="7" type="ORF">Q9L42_019430</name>
</gene>
<keyword evidence="2" id="KW-0813">Transport</keyword>
<feature type="transmembrane region" description="Helical" evidence="6">
    <location>
        <begin position="299"/>
        <end position="316"/>
    </location>
</feature>
<feature type="transmembrane region" description="Helical" evidence="6">
    <location>
        <begin position="78"/>
        <end position="96"/>
    </location>
</feature>
<dbReference type="KEGG" id="mech:Q9L42_019430"/>
<feature type="transmembrane region" description="Helical" evidence="6">
    <location>
        <begin position="328"/>
        <end position="349"/>
    </location>
</feature>
<feature type="transmembrane region" description="Helical" evidence="6">
    <location>
        <begin position="453"/>
        <end position="473"/>
    </location>
</feature>
<feature type="transmembrane region" description="Helical" evidence="6">
    <location>
        <begin position="6"/>
        <end position="24"/>
    </location>
</feature>
<keyword evidence="5 6" id="KW-0472">Membrane</keyword>
<dbReference type="NCBIfam" id="TIGR00785">
    <property type="entry name" value="dass"/>
    <property type="match status" value="1"/>
</dbReference>
<reference evidence="7 8" key="1">
    <citation type="journal article" date="2024" name="Microbiology">
        <title>Methylomarinum rosea sp. nov., a novel halophilic methanotrophic bacterium from the hypersaline Lake Elton.</title>
        <authorList>
            <person name="Suleimanov R.Z."/>
            <person name="Oshkin I.Y."/>
            <person name="Danilova O.V."/>
            <person name="Suzina N.E."/>
            <person name="Dedysh S.N."/>
        </authorList>
    </citation>
    <scope>NUCLEOTIDE SEQUENCE [LARGE SCALE GENOMIC DNA]</scope>
    <source>
        <strain evidence="7 8">Ch1-1</strain>
    </source>
</reference>
<evidence type="ECO:0000256" key="6">
    <source>
        <dbReference type="SAM" id="Phobius"/>
    </source>
</evidence>
<dbReference type="CDD" id="cd01115">
    <property type="entry name" value="SLC13_permease"/>
    <property type="match status" value="1"/>
</dbReference>
<evidence type="ECO:0000313" key="8">
    <source>
        <dbReference type="Proteomes" id="UP001225378"/>
    </source>
</evidence>
<dbReference type="PANTHER" id="PTHR10283:SF82">
    <property type="entry name" value="SOLUTE CARRIER FAMILY 13 MEMBER 2"/>
    <property type="match status" value="1"/>
</dbReference>
<evidence type="ECO:0000256" key="5">
    <source>
        <dbReference type="ARBA" id="ARBA00023136"/>
    </source>
</evidence>
<dbReference type="PANTHER" id="PTHR10283">
    <property type="entry name" value="SOLUTE CARRIER FAMILY 13 MEMBER"/>
    <property type="match status" value="1"/>
</dbReference>
<sequence>MNFKKTIVIFLPIVLLLMTVVIGMPQGDRNAYLCLLLMGWMVVWWIFEVLPLGITALIPLCYLPLMQIMPIKQVSPFYANPVIYLFLGGFMIARALEKTKLDERIALKILSVTGRSDLGIITGFIISTAFLSMWISNTATTVMMVPIALSVIHFLKQNLPADAHRTLQSMTVVLFLAIAYSANIGGIMTPIGTPPNVVFMGYLDELYTRKIDFWKWSVVTTPVAIVLLAIMLYVLRRIYRFAVPIPPNFKDFIEERIQALGRIDSSQKVTVAVFLLAASLWISKGLIHYLAGSEFLNDTSIAILAGILLFLVPTNFQELTPVLDRKDIAQLPWNIVLLFGGGMALAGALKEVGLIQMITEYFTTLDFVSPYWLIAALAAIALFLTEVMSNVALCVVALPMIMKLGEAQGLDPVIVAMPAALCASFAFSMPISTPPNAIVFGTHTITVKQMLKAGILLNFIALAIVMTLGFSLMKVMID</sequence>
<name>A0AAU7NU09_9GAMM</name>
<dbReference type="EMBL" id="CP157743">
    <property type="protein sequence ID" value="XBS20491.1"/>
    <property type="molecule type" value="Genomic_DNA"/>
</dbReference>